<dbReference type="PANTHER" id="PTHR30505:SF0">
    <property type="entry name" value="FRUCTOSE-LIKE PTS SYSTEM EIIBC COMPONENT-RELATED"/>
    <property type="match status" value="1"/>
</dbReference>
<dbReference type="AlphaFoldDB" id="A0A7T2ULB7"/>
<keyword evidence="7" id="KW-0598">Phosphotransferase system</keyword>
<dbReference type="EC" id="2.7.1.202" evidence="2"/>
<dbReference type="GeneID" id="60786310"/>
<dbReference type="Pfam" id="PF02302">
    <property type="entry name" value="PTS_IIB"/>
    <property type="match status" value="1"/>
</dbReference>
<protein>
    <recommendedName>
        <fullName evidence="2">protein-N(pi)-phosphohistidine--D-fructose phosphotransferase</fullName>
        <ecNumber evidence="2">2.7.1.202</ecNumber>
    </recommendedName>
</protein>
<dbReference type="NCBIfam" id="NF007783">
    <property type="entry name" value="PRK10474.1"/>
    <property type="match status" value="1"/>
</dbReference>
<gene>
    <name evidence="10" type="ORF">I6G90_11850</name>
</gene>
<dbReference type="EMBL" id="CP065745">
    <property type="protein sequence ID" value="QPR53175.1"/>
    <property type="molecule type" value="Genomic_DNA"/>
</dbReference>
<dbReference type="RefSeq" id="WP_197927629.1">
    <property type="nucleotide sequence ID" value="NZ_CP065745.1"/>
</dbReference>
<dbReference type="CDD" id="cd05569">
    <property type="entry name" value="PTS_IIB_fructose"/>
    <property type="match status" value="1"/>
</dbReference>
<keyword evidence="5" id="KW-0762">Sugar transport</keyword>
<evidence type="ECO:0000313" key="11">
    <source>
        <dbReference type="Proteomes" id="UP000595101"/>
    </source>
</evidence>
<accession>A0A7T2ULB7</accession>
<evidence type="ECO:0000313" key="10">
    <source>
        <dbReference type="EMBL" id="QPR53175.1"/>
    </source>
</evidence>
<dbReference type="InterPro" id="IPR013011">
    <property type="entry name" value="PTS_EIIB_2"/>
</dbReference>
<dbReference type="FunFam" id="3.40.50.2300:FF:000014">
    <property type="entry name" value="PTS system fructose-like transporter subunit IIB"/>
    <property type="match status" value="1"/>
</dbReference>
<dbReference type="PROSITE" id="PS51099">
    <property type="entry name" value="PTS_EIIB_TYPE_2"/>
    <property type="match status" value="1"/>
</dbReference>
<dbReference type="PANTHER" id="PTHR30505">
    <property type="entry name" value="FRUCTOSE-LIKE PERMEASE"/>
    <property type="match status" value="1"/>
</dbReference>
<dbReference type="InterPro" id="IPR050864">
    <property type="entry name" value="Bacterial_PTS_Sugar_Transport"/>
</dbReference>
<dbReference type="SUPFAM" id="SSF52794">
    <property type="entry name" value="PTS system IIB component-like"/>
    <property type="match status" value="1"/>
</dbReference>
<dbReference type="NCBIfam" id="TIGR00829">
    <property type="entry name" value="FRU"/>
    <property type="match status" value="1"/>
</dbReference>
<dbReference type="InterPro" id="IPR003353">
    <property type="entry name" value="PTS_IIB_fruc"/>
</dbReference>
<dbReference type="KEGG" id="aall:I6G90_11850"/>
<dbReference type="GO" id="GO:0022877">
    <property type="term" value="F:protein-N(PI)-phosphohistidine-fructose phosphotransferase system transporter activity"/>
    <property type="evidence" value="ECO:0007669"/>
    <property type="project" value="InterPro"/>
</dbReference>
<evidence type="ECO:0000256" key="5">
    <source>
        <dbReference type="ARBA" id="ARBA00022597"/>
    </source>
</evidence>
<evidence type="ECO:0000256" key="7">
    <source>
        <dbReference type="ARBA" id="ARBA00022683"/>
    </source>
</evidence>
<evidence type="ECO:0000256" key="6">
    <source>
        <dbReference type="ARBA" id="ARBA00022679"/>
    </source>
</evidence>
<feature type="domain" description="PTS EIIB type-2" evidence="9">
    <location>
        <begin position="1"/>
        <end position="99"/>
    </location>
</feature>
<keyword evidence="4" id="KW-0597">Phosphoprotein</keyword>
<reference evidence="10 11" key="1">
    <citation type="submission" date="2020-12" db="EMBL/GenBank/DDBJ databases">
        <title>FDA dAtabase for Regulatory Grade micrObial Sequences (FDA-ARGOS): Supporting development and validation of Infectious Disease Dx tests.</title>
        <authorList>
            <person name="Sproer C."/>
            <person name="Gronow S."/>
            <person name="Severitt S."/>
            <person name="Schroder I."/>
            <person name="Tallon L."/>
            <person name="Sadzewicz L."/>
            <person name="Zhao X."/>
            <person name="Boylan J."/>
            <person name="Ott S."/>
            <person name="Bowen H."/>
            <person name="Vavikolanu K."/>
            <person name="Mehta A."/>
            <person name="Aluvathingal J."/>
            <person name="Nadendla S."/>
            <person name="Lowell S."/>
            <person name="Myers T."/>
            <person name="Yan Y."/>
            <person name="Sichtig H."/>
        </authorList>
    </citation>
    <scope>NUCLEOTIDE SEQUENCE [LARGE SCALE GENOMIC DNA]</scope>
    <source>
        <strain evidence="10 11">FDAARGOS_933</strain>
    </source>
</reference>
<organism evidence="10 11">
    <name type="scientific">Aeromonas allosaccharophila</name>
    <dbReference type="NCBI Taxonomy" id="656"/>
    <lineage>
        <taxon>Bacteria</taxon>
        <taxon>Pseudomonadati</taxon>
        <taxon>Pseudomonadota</taxon>
        <taxon>Gammaproteobacteria</taxon>
        <taxon>Aeromonadales</taxon>
        <taxon>Aeromonadaceae</taxon>
        <taxon>Aeromonas</taxon>
    </lineage>
</organism>
<dbReference type="GO" id="GO:0009401">
    <property type="term" value="P:phosphoenolpyruvate-dependent sugar phosphotransferase system"/>
    <property type="evidence" value="ECO:0007669"/>
    <property type="project" value="UniProtKB-KW"/>
</dbReference>
<dbReference type="InterPro" id="IPR036095">
    <property type="entry name" value="PTS_EIIB-like_sf"/>
</dbReference>
<dbReference type="Proteomes" id="UP000595101">
    <property type="component" value="Chromosome"/>
</dbReference>
<evidence type="ECO:0000259" key="9">
    <source>
        <dbReference type="PROSITE" id="PS51099"/>
    </source>
</evidence>
<dbReference type="InterPro" id="IPR003501">
    <property type="entry name" value="PTS_EIIB_2/3"/>
</dbReference>
<comment type="catalytic activity">
    <reaction evidence="1">
        <text>D-fructose(out) + N(pros)-phospho-L-histidyl-[protein] = D-fructose 1-phosphate(in) + L-histidyl-[protein]</text>
        <dbReference type="Rhea" id="RHEA:49252"/>
        <dbReference type="Rhea" id="RHEA-COMP:9745"/>
        <dbReference type="Rhea" id="RHEA-COMP:9746"/>
        <dbReference type="ChEBI" id="CHEBI:29979"/>
        <dbReference type="ChEBI" id="CHEBI:37721"/>
        <dbReference type="ChEBI" id="CHEBI:58674"/>
        <dbReference type="ChEBI" id="CHEBI:64837"/>
        <dbReference type="EC" id="2.7.1.202"/>
    </reaction>
</comment>
<evidence type="ECO:0000256" key="4">
    <source>
        <dbReference type="ARBA" id="ARBA00022553"/>
    </source>
</evidence>
<evidence type="ECO:0000256" key="1">
    <source>
        <dbReference type="ARBA" id="ARBA00001401"/>
    </source>
</evidence>
<keyword evidence="8" id="KW-0418">Kinase</keyword>
<keyword evidence="6 10" id="KW-0808">Transferase</keyword>
<sequence>MNILAVTSCPSGVANTFMAAESLEMAAKERGWEIKVETQGALGIDNVISEQDISQADVVILTNNVKIQNEDRFLDMIVVRISVSEAIRNADKVMDDMMSLLAVSI</sequence>
<keyword evidence="3" id="KW-0813">Transport</keyword>
<dbReference type="Gene3D" id="3.40.50.2300">
    <property type="match status" value="1"/>
</dbReference>
<proteinExistence type="predicted"/>
<dbReference type="GO" id="GO:0090563">
    <property type="term" value="F:protein-phosphocysteine-sugar phosphotransferase activity"/>
    <property type="evidence" value="ECO:0007669"/>
    <property type="project" value="TreeGrafter"/>
</dbReference>
<dbReference type="GO" id="GO:0016301">
    <property type="term" value="F:kinase activity"/>
    <property type="evidence" value="ECO:0007669"/>
    <property type="project" value="UniProtKB-KW"/>
</dbReference>
<evidence type="ECO:0000256" key="8">
    <source>
        <dbReference type="ARBA" id="ARBA00022777"/>
    </source>
</evidence>
<dbReference type="GO" id="GO:0005886">
    <property type="term" value="C:plasma membrane"/>
    <property type="evidence" value="ECO:0007669"/>
    <property type="project" value="TreeGrafter"/>
</dbReference>
<evidence type="ECO:0000256" key="3">
    <source>
        <dbReference type="ARBA" id="ARBA00022448"/>
    </source>
</evidence>
<name>A0A7T2ULB7_9GAMM</name>
<evidence type="ECO:0000256" key="2">
    <source>
        <dbReference type="ARBA" id="ARBA00012799"/>
    </source>
</evidence>